<reference evidence="1" key="1">
    <citation type="journal article" date="2013" name="PLoS ONE">
        <title>Direct detection of alternative open reading frames translation products in human significantly expands the proteome.</title>
        <authorList>
            <person name="Vanderperre B."/>
            <person name="Lucier J.-F."/>
            <person name="Motard J."/>
            <person name="Tremblay G."/>
            <person name="Vanderperre S."/>
            <person name="Wisztorski M."/>
            <person name="Salzet M."/>
            <person name="Boisvert F.-M."/>
            <person name="Roucou X."/>
        </authorList>
    </citation>
    <scope>NUCLEOTIDE SEQUENCE</scope>
</reference>
<sequence length="75" mass="8336">MHMNNSDGSSLRPRAPCPVRQWAWGSRLHQALMVSGLVVTKSGLRNIRATFHYLHRSNSAAVMTVCHYTGDPNST</sequence>
<accession>L8E979</accession>
<gene>
    <name evidence="1" type="primary">MYO19</name>
</gene>
<evidence type="ECO:0000313" key="1">
    <source>
        <dbReference type="EMBL" id="CCQ43729.1"/>
    </source>
</evidence>
<protein>
    <submittedName>
        <fullName evidence="1">Alternative protein MYO19</fullName>
    </submittedName>
</protein>
<dbReference type="AlphaFoldDB" id="L8E979"/>
<proteinExistence type="predicted"/>
<organism evidence="1">
    <name type="scientific">Homo sapiens</name>
    <name type="common">Human</name>
    <dbReference type="NCBI Taxonomy" id="9606"/>
    <lineage>
        <taxon>Eukaryota</taxon>
        <taxon>Metazoa</taxon>
        <taxon>Chordata</taxon>
        <taxon>Craniata</taxon>
        <taxon>Vertebrata</taxon>
        <taxon>Euteleostomi</taxon>
        <taxon>Mammalia</taxon>
        <taxon>Eutheria</taxon>
        <taxon>Euarchontoglires</taxon>
        <taxon>Primates</taxon>
        <taxon>Haplorrhini</taxon>
        <taxon>Catarrhini</taxon>
        <taxon>Hominidae</taxon>
        <taxon>Homo</taxon>
    </lineage>
</organism>
<dbReference type="ChiTaRS" id="MYO19">
    <property type="organism name" value="human"/>
</dbReference>
<dbReference type="EMBL" id="HF584232">
    <property type="protein sequence ID" value="CCQ43729.1"/>
    <property type="molecule type" value="Genomic_DNA"/>
</dbReference>
<dbReference type="OrthoDB" id="6108017at2759"/>
<name>L8E979_HUMAN</name>